<dbReference type="AlphaFoldDB" id="A0AA88PQ98"/>
<gene>
    <name evidence="1" type="ORF">Q8A67_014102</name>
</gene>
<evidence type="ECO:0000313" key="1">
    <source>
        <dbReference type="EMBL" id="KAK2888727.1"/>
    </source>
</evidence>
<sequence>MRTYISGSAGVSTFSLSLSLGSPHAALPRESWQFSGSQRQQSQRQIRQCSGQVHWLYLAKWRPLWHPPTALLL</sequence>
<accession>A0AA88PQ98</accession>
<keyword evidence="2" id="KW-1185">Reference proteome</keyword>
<evidence type="ECO:0000313" key="2">
    <source>
        <dbReference type="Proteomes" id="UP001187343"/>
    </source>
</evidence>
<protein>
    <submittedName>
        <fullName evidence="1">Uncharacterized protein</fullName>
    </submittedName>
</protein>
<comment type="caution">
    <text evidence="1">The sequence shown here is derived from an EMBL/GenBank/DDBJ whole genome shotgun (WGS) entry which is preliminary data.</text>
</comment>
<reference evidence="1" key="1">
    <citation type="submission" date="2023-08" db="EMBL/GenBank/DDBJ databases">
        <title>Chromosome-level Genome Assembly of mud carp (Cirrhinus molitorella).</title>
        <authorList>
            <person name="Liu H."/>
        </authorList>
    </citation>
    <scope>NUCLEOTIDE SEQUENCE</scope>
    <source>
        <strain evidence="1">Prfri</strain>
        <tissue evidence="1">Muscle</tissue>
    </source>
</reference>
<organism evidence="1 2">
    <name type="scientific">Cirrhinus molitorella</name>
    <name type="common">mud carp</name>
    <dbReference type="NCBI Taxonomy" id="172907"/>
    <lineage>
        <taxon>Eukaryota</taxon>
        <taxon>Metazoa</taxon>
        <taxon>Chordata</taxon>
        <taxon>Craniata</taxon>
        <taxon>Vertebrata</taxon>
        <taxon>Euteleostomi</taxon>
        <taxon>Actinopterygii</taxon>
        <taxon>Neopterygii</taxon>
        <taxon>Teleostei</taxon>
        <taxon>Ostariophysi</taxon>
        <taxon>Cypriniformes</taxon>
        <taxon>Cyprinidae</taxon>
        <taxon>Labeoninae</taxon>
        <taxon>Labeonini</taxon>
        <taxon>Cirrhinus</taxon>
    </lineage>
</organism>
<dbReference type="Proteomes" id="UP001187343">
    <property type="component" value="Unassembled WGS sequence"/>
</dbReference>
<name>A0AA88PQ98_9TELE</name>
<proteinExistence type="predicted"/>
<dbReference type="EMBL" id="JAUYZG010000014">
    <property type="protein sequence ID" value="KAK2888727.1"/>
    <property type="molecule type" value="Genomic_DNA"/>
</dbReference>